<dbReference type="PROSITE" id="PS00409">
    <property type="entry name" value="PROKAR_NTER_METHYL"/>
    <property type="match status" value="1"/>
</dbReference>
<dbReference type="Gene3D" id="3.30.700.10">
    <property type="entry name" value="Glycoprotein, Type 4 Pilin"/>
    <property type="match status" value="1"/>
</dbReference>
<organism evidence="3 4">
    <name type="scientific">Syntrophotalea carbinolica (strain DSM 2380 / NBRC 103641 / GraBd1)</name>
    <name type="common">Pelobacter carbinolicus</name>
    <dbReference type="NCBI Taxonomy" id="338963"/>
    <lineage>
        <taxon>Bacteria</taxon>
        <taxon>Pseudomonadati</taxon>
        <taxon>Thermodesulfobacteriota</taxon>
        <taxon>Desulfuromonadia</taxon>
        <taxon>Desulfuromonadales</taxon>
        <taxon>Syntrophotaleaceae</taxon>
        <taxon>Syntrophotalea</taxon>
    </lineage>
</organism>
<dbReference type="PANTHER" id="PTHR30093:SF47">
    <property type="entry name" value="TYPE IV PILUS NON-CORE MINOR PILIN PILE"/>
    <property type="match status" value="1"/>
</dbReference>
<keyword evidence="2" id="KW-1133">Transmembrane helix</keyword>
<keyword evidence="1" id="KW-0488">Methylation</keyword>
<dbReference type="eggNOG" id="COG2165">
    <property type="taxonomic scope" value="Bacteria"/>
</dbReference>
<dbReference type="GO" id="GO:0015628">
    <property type="term" value="P:protein secretion by the type II secretion system"/>
    <property type="evidence" value="ECO:0007669"/>
    <property type="project" value="InterPro"/>
</dbReference>
<dbReference type="GO" id="GO:0015627">
    <property type="term" value="C:type II protein secretion system complex"/>
    <property type="evidence" value="ECO:0007669"/>
    <property type="project" value="InterPro"/>
</dbReference>
<dbReference type="NCBIfam" id="TIGR02532">
    <property type="entry name" value="IV_pilin_GFxxxE"/>
    <property type="match status" value="1"/>
</dbReference>
<dbReference type="EMBL" id="CP000142">
    <property type="protein sequence ID" value="ABI81930.1"/>
    <property type="molecule type" value="Genomic_DNA"/>
</dbReference>
<protein>
    <submittedName>
        <fullName evidence="3">Type II secretion system pseudopilin OxpG</fullName>
    </submittedName>
</protein>
<dbReference type="Pfam" id="PF07963">
    <property type="entry name" value="N_methyl"/>
    <property type="match status" value="1"/>
</dbReference>
<dbReference type="PANTHER" id="PTHR30093">
    <property type="entry name" value="GENERAL SECRETION PATHWAY PROTEIN G"/>
    <property type="match status" value="1"/>
</dbReference>
<accession>Q0C6A9</accession>
<keyword evidence="2" id="KW-0472">Membrane</keyword>
<evidence type="ECO:0000313" key="3">
    <source>
        <dbReference type="EMBL" id="ABI81930.1"/>
    </source>
</evidence>
<sequence length="137" mass="15349">MAPKCAKGWGGSAGFTLIELMIVMTIVAILASISLPHYQRNLIRARESVLSENLYQMRKAIDAFYADQRKYPDTLEALVDKRYLRSIPKDPFTRSAETWYTIPPEVLDPVVGDTGAVFDVHSGSDLVGLNGVPYRDW</sequence>
<dbReference type="AlphaFoldDB" id="Q0C6A9"/>
<dbReference type="SUPFAM" id="SSF54523">
    <property type="entry name" value="Pili subunits"/>
    <property type="match status" value="1"/>
</dbReference>
<proteinExistence type="predicted"/>
<dbReference type="HOGENOM" id="CLU_091705_7_2_7"/>
<dbReference type="InterPro" id="IPR012902">
    <property type="entry name" value="N_methyl_site"/>
</dbReference>
<dbReference type="Proteomes" id="UP000002534">
    <property type="component" value="Chromosome"/>
</dbReference>
<evidence type="ECO:0000313" key="4">
    <source>
        <dbReference type="Proteomes" id="UP000002534"/>
    </source>
</evidence>
<name>Q0C6A9_SYNC1</name>
<dbReference type="RefSeq" id="WP_011341411.1">
    <property type="nucleotide sequence ID" value="NC_007498.2"/>
</dbReference>
<gene>
    <name evidence="3" type="primary">oxpG-1</name>
    <name evidence="3" type="ordered locus">Pcar_3311</name>
</gene>
<evidence type="ECO:0000256" key="2">
    <source>
        <dbReference type="SAM" id="Phobius"/>
    </source>
</evidence>
<dbReference type="OrthoDB" id="9795612at2"/>
<dbReference type="KEGG" id="pca:Pcar_3311"/>
<reference evidence="4" key="1">
    <citation type="submission" date="2005-10" db="EMBL/GenBank/DDBJ databases">
        <title>Complete sequence of Pelobacter carbinolicus DSM 2380.</title>
        <authorList>
            <person name="Copeland A."/>
            <person name="Lucas S."/>
            <person name="Lapidus A."/>
            <person name="Barry K."/>
            <person name="Detter J.C."/>
            <person name="Glavina T."/>
            <person name="Hammon N."/>
            <person name="Israni S."/>
            <person name="Pitluck S."/>
            <person name="Chertkov O."/>
            <person name="Schmutz J."/>
            <person name="Larimer F."/>
            <person name="Land M."/>
            <person name="Kyrpides N."/>
            <person name="Ivanova N."/>
            <person name="Richardson P."/>
        </authorList>
    </citation>
    <scope>NUCLEOTIDE SEQUENCE [LARGE SCALE GENOMIC DNA]</scope>
    <source>
        <strain evidence="4">DSM 2380 / NBRC 103641 / GraBd1</strain>
    </source>
</reference>
<dbReference type="InterPro" id="IPR045584">
    <property type="entry name" value="Pilin-like"/>
</dbReference>
<dbReference type="InterPro" id="IPR000983">
    <property type="entry name" value="Bac_GSPG_pilin"/>
</dbReference>
<evidence type="ECO:0000256" key="1">
    <source>
        <dbReference type="ARBA" id="ARBA00022481"/>
    </source>
</evidence>
<dbReference type="STRING" id="338963.Pcar_3311"/>
<keyword evidence="2" id="KW-0812">Transmembrane</keyword>
<feature type="transmembrane region" description="Helical" evidence="2">
    <location>
        <begin position="12"/>
        <end position="35"/>
    </location>
</feature>
<reference evidence="3 4" key="2">
    <citation type="journal article" date="2012" name="BMC Genomics">
        <title>The genome of Pelobacter carbinolicus reveals surprising metabolic capabilities and physiological features.</title>
        <authorList>
            <person name="Aklujkar M."/>
            <person name="Haveman S.A."/>
            <person name="Didonato R.Jr."/>
            <person name="Chertkov O."/>
            <person name="Han C.S."/>
            <person name="Land M.L."/>
            <person name="Brown P."/>
            <person name="Lovley D.R."/>
        </authorList>
    </citation>
    <scope>NUCLEOTIDE SEQUENCE [LARGE SCALE GENOMIC DNA]</scope>
    <source>
        <strain evidence="4">DSM 2380 / NBRC 103641 / GraBd1</strain>
    </source>
</reference>
<keyword evidence="4" id="KW-1185">Reference proteome</keyword>
<dbReference type="PRINTS" id="PR00813">
    <property type="entry name" value="BCTERIALGSPG"/>
</dbReference>